<organism evidence="1 2">
    <name type="scientific">Candidatus Phytoplasma pruni</name>
    <dbReference type="NCBI Taxonomy" id="479893"/>
    <lineage>
        <taxon>Bacteria</taxon>
        <taxon>Bacillati</taxon>
        <taxon>Mycoplasmatota</taxon>
        <taxon>Mollicutes</taxon>
        <taxon>Acholeplasmatales</taxon>
        <taxon>Acholeplasmataceae</taxon>
        <taxon>Candidatus Phytoplasma</taxon>
        <taxon>16SrIII (X-disease group)</taxon>
    </lineage>
</organism>
<name>A0A0M1N0H5_9MOLU</name>
<gene>
    <name evidence="1" type="ORF">CPX_001500</name>
</gene>
<dbReference type="AlphaFoldDB" id="A0A0M1N0H5"/>
<evidence type="ECO:0000313" key="1">
    <source>
        <dbReference type="EMBL" id="KOR75454.1"/>
    </source>
</evidence>
<dbReference type="EMBL" id="LHCF01000006">
    <property type="protein sequence ID" value="KOR75454.1"/>
    <property type="molecule type" value="Genomic_DNA"/>
</dbReference>
<dbReference type="RefSeq" id="WP_053521428.1">
    <property type="nucleotide sequence ID" value="NZ_LHCF01000006.1"/>
</dbReference>
<evidence type="ECO:0000313" key="2">
    <source>
        <dbReference type="Proteomes" id="UP000037386"/>
    </source>
</evidence>
<reference evidence="2" key="1">
    <citation type="submission" date="2015-05" db="EMBL/GenBank/DDBJ databases">
        <title>Draft genome sequence of 'Candidatus Phytoplasma Pruni' strain CX, a plant pathogenic bacterium.</title>
        <authorList>
            <person name="Lee I.-M."/>
            <person name="Bottner-Parker K.D."/>
            <person name="Shao J."/>
            <person name="Gundersen-Rindal D.E."/>
            <person name="Zhao Y."/>
            <person name="Davis R.E."/>
        </authorList>
    </citation>
    <scope>NUCLEOTIDE SEQUENCE [LARGE SCALE GENOMIC DNA]</scope>
    <source>
        <strain evidence="2">CX</strain>
    </source>
</reference>
<proteinExistence type="predicted"/>
<evidence type="ECO:0008006" key="3">
    <source>
        <dbReference type="Google" id="ProtNLM"/>
    </source>
</evidence>
<dbReference type="Proteomes" id="UP000037386">
    <property type="component" value="Unassembled WGS sequence"/>
</dbReference>
<dbReference type="PATRIC" id="fig|479893.3.peg.289"/>
<dbReference type="OrthoDB" id="386024at2"/>
<accession>A0A0M1N0H5</accession>
<protein>
    <recommendedName>
        <fullName evidence="3">OTU domain-containing protein</fullName>
    </recommendedName>
</protein>
<comment type="caution">
    <text evidence="1">The sequence shown here is derived from an EMBL/GenBank/DDBJ whole genome shotgun (WGS) entry which is preliminary data.</text>
</comment>
<sequence length="218" mass="25757">MGFLFALFFIIKISPHNEHPYNNTSHRQSANLQDNSFLNIKKYYDEKVNNLKQEKIKNFTNIKLLPLLGLEEFMKNYNKQETYPIIFIPDAKEMIEFIDKTLQGYLNTACLTLIQGTIDWISKQLRKNIVLKIEKHMVKNAENNFHNEEYSAKNNFKKQIVCQMKNINNSHFYIKEYNDTPGDGYCFFHALNNILKQEINGNEFNKLQEKIKKAFKSG</sequence>